<evidence type="ECO:0000256" key="8">
    <source>
        <dbReference type="NCBIfam" id="TIGR00038"/>
    </source>
</evidence>
<evidence type="ECO:0000313" key="12">
    <source>
        <dbReference type="EMBL" id="OGG06191.1"/>
    </source>
</evidence>
<dbReference type="HAMAP" id="MF_00141">
    <property type="entry name" value="EF_P"/>
    <property type="match status" value="1"/>
</dbReference>
<evidence type="ECO:0000256" key="5">
    <source>
        <dbReference type="ARBA" id="ARBA00022768"/>
    </source>
</evidence>
<dbReference type="CDD" id="cd04470">
    <property type="entry name" value="S1_EF-P_repeat_1"/>
    <property type="match status" value="1"/>
</dbReference>
<feature type="domain" description="Elongation factor P C-terminal" evidence="10">
    <location>
        <begin position="131"/>
        <end position="186"/>
    </location>
</feature>
<dbReference type="CDD" id="cd05794">
    <property type="entry name" value="S1_EF-P_repeat_2"/>
    <property type="match status" value="1"/>
</dbReference>
<dbReference type="SMART" id="SM00841">
    <property type="entry name" value="Elong-fact-P_C"/>
    <property type="match status" value="1"/>
</dbReference>
<comment type="similarity">
    <text evidence="3 7 9">Belongs to the elongation factor P family.</text>
</comment>
<comment type="pathway">
    <text evidence="2 7">Protein biosynthesis; polypeptide chain elongation.</text>
</comment>
<keyword evidence="5 7" id="KW-0251">Elongation factor</keyword>
<dbReference type="InterPro" id="IPR011768">
    <property type="entry name" value="Transl_elongation_fac_P"/>
</dbReference>
<dbReference type="UniPathway" id="UPA00345"/>
<dbReference type="Pfam" id="PF08207">
    <property type="entry name" value="EFP_N"/>
    <property type="match status" value="1"/>
</dbReference>
<dbReference type="SUPFAM" id="SSF50249">
    <property type="entry name" value="Nucleic acid-binding proteins"/>
    <property type="match status" value="2"/>
</dbReference>
<dbReference type="GO" id="GO:0003746">
    <property type="term" value="F:translation elongation factor activity"/>
    <property type="evidence" value="ECO:0007669"/>
    <property type="project" value="UniProtKB-UniRule"/>
</dbReference>
<dbReference type="SUPFAM" id="SSF50104">
    <property type="entry name" value="Translation proteins SH3-like domain"/>
    <property type="match status" value="1"/>
</dbReference>
<evidence type="ECO:0000256" key="9">
    <source>
        <dbReference type="RuleBase" id="RU004389"/>
    </source>
</evidence>
<dbReference type="PIRSF" id="PIRSF005901">
    <property type="entry name" value="EF-P"/>
    <property type="match status" value="1"/>
</dbReference>
<evidence type="ECO:0000256" key="2">
    <source>
        <dbReference type="ARBA" id="ARBA00004815"/>
    </source>
</evidence>
<comment type="caution">
    <text evidence="12">The sequence shown here is derived from an EMBL/GenBank/DDBJ whole genome shotgun (WGS) entry which is preliminary data.</text>
</comment>
<name>A0A1F5Z181_9BACT</name>
<sequence>MSSINAGDIKKGDYVIFKDAPCVVAGTEFMNPGKGSAIMRVRYKNLRTGSVQEYTHRTTEFVEAANVTKKEMQFLYVQGDDVVFMDPRTYDQAVIPTSLLEDKLLYLIPDLVCWTLWLDDTAIGVILPPNIVLTVTESQEAVAGNRVNAPKKEVVTETGLKVQAPLFIKEGERIIVSTDDGSYVSRAN</sequence>
<organism evidence="12 13">
    <name type="scientific">Candidatus Gottesmanbacteria bacterium RIFCSPHIGHO2_01_FULL_42_12</name>
    <dbReference type="NCBI Taxonomy" id="1798377"/>
    <lineage>
        <taxon>Bacteria</taxon>
        <taxon>Candidatus Gottesmaniibacteriota</taxon>
    </lineage>
</organism>
<dbReference type="NCBIfam" id="NF001810">
    <property type="entry name" value="PRK00529.1"/>
    <property type="match status" value="1"/>
</dbReference>
<protein>
    <recommendedName>
        <fullName evidence="7 8">Elongation factor P</fullName>
        <shortName evidence="7">EF-P</shortName>
    </recommendedName>
</protein>
<evidence type="ECO:0000256" key="4">
    <source>
        <dbReference type="ARBA" id="ARBA00022490"/>
    </source>
</evidence>
<evidence type="ECO:0000256" key="3">
    <source>
        <dbReference type="ARBA" id="ARBA00009479"/>
    </source>
</evidence>
<dbReference type="EMBL" id="MFJG01000025">
    <property type="protein sequence ID" value="OGG06191.1"/>
    <property type="molecule type" value="Genomic_DNA"/>
</dbReference>
<accession>A0A1F5Z181</accession>
<comment type="function">
    <text evidence="7">Involved in peptide bond synthesis. Stimulates efficient translation and peptide-bond synthesis on native or reconstituted 70S ribosomes in vitro. Probably functions indirectly by altering the affinity of the ribosome for aminoacyl-tRNA, thus increasing their reactivity as acceptors for peptidyl transferase.</text>
</comment>
<dbReference type="Proteomes" id="UP000178681">
    <property type="component" value="Unassembled WGS sequence"/>
</dbReference>
<dbReference type="Gene3D" id="2.40.50.140">
    <property type="entry name" value="Nucleic acid-binding proteins"/>
    <property type="match status" value="2"/>
</dbReference>
<dbReference type="GO" id="GO:0005829">
    <property type="term" value="C:cytosol"/>
    <property type="evidence" value="ECO:0007669"/>
    <property type="project" value="UniProtKB-ARBA"/>
</dbReference>
<evidence type="ECO:0000313" key="13">
    <source>
        <dbReference type="Proteomes" id="UP000178681"/>
    </source>
</evidence>
<dbReference type="AlphaFoldDB" id="A0A1F5Z181"/>
<dbReference type="PANTHER" id="PTHR30053">
    <property type="entry name" value="ELONGATION FACTOR P"/>
    <property type="match status" value="1"/>
</dbReference>
<dbReference type="InterPro" id="IPR020599">
    <property type="entry name" value="Transl_elong_fac_P/YeiP"/>
</dbReference>
<proteinExistence type="inferred from homology"/>
<dbReference type="Pfam" id="PF01132">
    <property type="entry name" value="EFP"/>
    <property type="match status" value="1"/>
</dbReference>
<feature type="domain" description="Translation elongation factor P/YeiP central" evidence="11">
    <location>
        <begin position="69"/>
        <end position="123"/>
    </location>
</feature>
<gene>
    <name evidence="7" type="primary">efp</name>
    <name evidence="12" type="ORF">A2872_04450</name>
</gene>
<dbReference type="SMART" id="SM01185">
    <property type="entry name" value="EFP"/>
    <property type="match status" value="1"/>
</dbReference>
<evidence type="ECO:0000259" key="10">
    <source>
        <dbReference type="SMART" id="SM00841"/>
    </source>
</evidence>
<dbReference type="InterPro" id="IPR013185">
    <property type="entry name" value="Transl_elong_KOW-like"/>
</dbReference>
<keyword evidence="4 7" id="KW-0963">Cytoplasm</keyword>
<dbReference type="InterPro" id="IPR015365">
    <property type="entry name" value="Elong-fact-P_C"/>
</dbReference>
<dbReference type="NCBIfam" id="TIGR00038">
    <property type="entry name" value="efp"/>
    <property type="match status" value="1"/>
</dbReference>
<dbReference type="Pfam" id="PF09285">
    <property type="entry name" value="Elong-fact-P_C"/>
    <property type="match status" value="1"/>
</dbReference>
<dbReference type="InterPro" id="IPR008991">
    <property type="entry name" value="Translation_prot_SH3-like_sf"/>
</dbReference>
<keyword evidence="6 7" id="KW-0648">Protein biosynthesis</keyword>
<evidence type="ECO:0000259" key="11">
    <source>
        <dbReference type="SMART" id="SM01185"/>
    </source>
</evidence>
<comment type="subcellular location">
    <subcellularLocation>
        <location evidence="1 7">Cytoplasm</location>
    </subcellularLocation>
</comment>
<dbReference type="Gene3D" id="2.30.30.30">
    <property type="match status" value="1"/>
</dbReference>
<evidence type="ECO:0000256" key="6">
    <source>
        <dbReference type="ARBA" id="ARBA00022917"/>
    </source>
</evidence>
<dbReference type="FunFam" id="2.40.50.140:FF:000004">
    <property type="entry name" value="Elongation factor P"/>
    <property type="match status" value="1"/>
</dbReference>
<dbReference type="GO" id="GO:0043043">
    <property type="term" value="P:peptide biosynthetic process"/>
    <property type="evidence" value="ECO:0007669"/>
    <property type="project" value="InterPro"/>
</dbReference>
<dbReference type="InterPro" id="IPR014722">
    <property type="entry name" value="Rib_uL2_dom2"/>
</dbReference>
<dbReference type="InterPro" id="IPR001059">
    <property type="entry name" value="Transl_elong_P/YeiP_cen"/>
</dbReference>
<evidence type="ECO:0000256" key="7">
    <source>
        <dbReference type="HAMAP-Rule" id="MF_00141"/>
    </source>
</evidence>
<dbReference type="PANTHER" id="PTHR30053:SF12">
    <property type="entry name" value="ELONGATION FACTOR P (EF-P) FAMILY PROTEIN"/>
    <property type="match status" value="1"/>
</dbReference>
<reference evidence="12 13" key="1">
    <citation type="journal article" date="2016" name="Nat. Commun.">
        <title>Thousands of microbial genomes shed light on interconnected biogeochemical processes in an aquifer system.</title>
        <authorList>
            <person name="Anantharaman K."/>
            <person name="Brown C.T."/>
            <person name="Hug L.A."/>
            <person name="Sharon I."/>
            <person name="Castelle C.J."/>
            <person name="Probst A.J."/>
            <person name="Thomas B.C."/>
            <person name="Singh A."/>
            <person name="Wilkins M.J."/>
            <person name="Karaoz U."/>
            <person name="Brodie E.L."/>
            <person name="Williams K.H."/>
            <person name="Hubbard S.S."/>
            <person name="Banfield J.F."/>
        </authorList>
    </citation>
    <scope>NUCLEOTIDE SEQUENCE [LARGE SCALE GENOMIC DNA]</scope>
</reference>
<dbReference type="STRING" id="1798377.A2872_04450"/>
<evidence type="ECO:0000256" key="1">
    <source>
        <dbReference type="ARBA" id="ARBA00004496"/>
    </source>
</evidence>
<dbReference type="InterPro" id="IPR012340">
    <property type="entry name" value="NA-bd_OB-fold"/>
</dbReference>